<dbReference type="EMBL" id="ABOX02000007">
    <property type="protein sequence ID" value="EEF61961.1"/>
    <property type="molecule type" value="Genomic_DNA"/>
</dbReference>
<dbReference type="Gene3D" id="3.40.50.1820">
    <property type="entry name" value="alpha/beta hydrolase"/>
    <property type="match status" value="1"/>
</dbReference>
<comment type="caution">
    <text evidence="1">The sequence shown here is derived from an EMBL/GenBank/DDBJ whole genome shotgun (WGS) entry which is preliminary data.</text>
</comment>
<dbReference type="GO" id="GO:0016787">
    <property type="term" value="F:hydrolase activity"/>
    <property type="evidence" value="ECO:0007669"/>
    <property type="project" value="UniProtKB-KW"/>
</dbReference>
<reference evidence="1 2" key="1">
    <citation type="journal article" date="2011" name="J. Bacteriol.">
        <title>Genome sequence of 'Pedosphaera parvula' Ellin514, an aerobic Verrucomicrobial isolate from pasture soil.</title>
        <authorList>
            <person name="Kant R."/>
            <person name="van Passel M.W."/>
            <person name="Sangwan P."/>
            <person name="Palva A."/>
            <person name="Lucas S."/>
            <person name="Copeland A."/>
            <person name="Lapidus A."/>
            <person name="Glavina Del Rio T."/>
            <person name="Dalin E."/>
            <person name="Tice H."/>
            <person name="Bruce D."/>
            <person name="Goodwin L."/>
            <person name="Pitluck S."/>
            <person name="Chertkov O."/>
            <person name="Larimer F.W."/>
            <person name="Land M.L."/>
            <person name="Hauser L."/>
            <person name="Brettin T.S."/>
            <person name="Detter J.C."/>
            <person name="Han S."/>
            <person name="de Vos W.M."/>
            <person name="Janssen P.H."/>
            <person name="Smidt H."/>
        </authorList>
    </citation>
    <scope>NUCLEOTIDE SEQUENCE [LARGE SCALE GENOMIC DNA]</scope>
    <source>
        <strain evidence="1 2">Ellin514</strain>
    </source>
</reference>
<protein>
    <submittedName>
        <fullName evidence="1">Alpha/beta hydrolase fold protein</fullName>
    </submittedName>
</protein>
<dbReference type="InterPro" id="IPR029058">
    <property type="entry name" value="AB_hydrolase_fold"/>
</dbReference>
<dbReference type="SUPFAM" id="SSF53474">
    <property type="entry name" value="alpha/beta-Hydrolases"/>
    <property type="match status" value="1"/>
</dbReference>
<dbReference type="Proteomes" id="UP000003688">
    <property type="component" value="Unassembled WGS sequence"/>
</dbReference>
<organism evidence="1 2">
    <name type="scientific">Pedosphaera parvula (strain Ellin514)</name>
    <dbReference type="NCBI Taxonomy" id="320771"/>
    <lineage>
        <taxon>Bacteria</taxon>
        <taxon>Pseudomonadati</taxon>
        <taxon>Verrucomicrobiota</taxon>
        <taxon>Pedosphaerae</taxon>
        <taxon>Pedosphaerales</taxon>
        <taxon>Pedosphaeraceae</taxon>
        <taxon>Pedosphaera</taxon>
    </lineage>
</organism>
<evidence type="ECO:0000313" key="2">
    <source>
        <dbReference type="Proteomes" id="UP000003688"/>
    </source>
</evidence>
<proteinExistence type="predicted"/>
<evidence type="ECO:0000313" key="1">
    <source>
        <dbReference type="EMBL" id="EEF61961.1"/>
    </source>
</evidence>
<keyword evidence="2" id="KW-1185">Reference proteome</keyword>
<dbReference type="RefSeq" id="WP_007414118.1">
    <property type="nucleotide sequence ID" value="NZ_ABOX02000007.1"/>
</dbReference>
<name>B9XE70_PEDPL</name>
<dbReference type="OrthoDB" id="9773293at2"/>
<accession>B9XE70</accession>
<dbReference type="STRING" id="320771.Cflav_PD4624"/>
<dbReference type="AlphaFoldDB" id="B9XE70"/>
<sequence length="90" mass="10350">MIYQQPVCHEFHLLKPKVLLMIGQADRTTLGRNRVTPEVLKTLGQYPELGRKTAKIIPNFRLVEIPNCGHIPHFEAPQVFNSELLKFLSE</sequence>
<keyword evidence="1" id="KW-0378">Hydrolase</keyword>
<gene>
    <name evidence="1" type="ORF">Cflav_PD4624</name>
</gene>